<accession>A0A4R3VAQ2</accession>
<dbReference type="GO" id="GO:0140114">
    <property type="term" value="P:cellular detoxification of fluoride"/>
    <property type="evidence" value="ECO:0007669"/>
    <property type="project" value="UniProtKB-UniRule"/>
</dbReference>
<dbReference type="AlphaFoldDB" id="A0A4R3VAQ2"/>
<comment type="subcellular location">
    <subcellularLocation>
        <location evidence="1 12">Cell membrane</location>
        <topology evidence="1 12">Multi-pass membrane protein</topology>
    </subcellularLocation>
</comment>
<evidence type="ECO:0000256" key="7">
    <source>
        <dbReference type="ARBA" id="ARBA00023065"/>
    </source>
</evidence>
<comment type="similarity">
    <text evidence="10 12">Belongs to the fluoride channel Fluc/FEX (TC 1.A.43) family.</text>
</comment>
<keyword evidence="8 12" id="KW-0472">Membrane</keyword>
<keyword evidence="12" id="KW-0813">Transport</keyword>
<feature type="transmembrane region" description="Helical" evidence="12">
    <location>
        <begin position="101"/>
        <end position="122"/>
    </location>
</feature>
<dbReference type="RefSeq" id="WP_243650792.1">
    <property type="nucleotide sequence ID" value="NZ_JBEBWM010000048.1"/>
</dbReference>
<keyword evidence="7 12" id="KW-0406">Ion transport</keyword>
<evidence type="ECO:0000256" key="8">
    <source>
        <dbReference type="ARBA" id="ARBA00023136"/>
    </source>
</evidence>
<keyword evidence="6 12" id="KW-0915">Sodium</keyword>
<feature type="binding site" evidence="12">
    <location>
        <position position="76"/>
    </location>
    <ligand>
        <name>Na(+)</name>
        <dbReference type="ChEBI" id="CHEBI:29101"/>
        <note>structural</note>
    </ligand>
</feature>
<evidence type="ECO:0000256" key="2">
    <source>
        <dbReference type="ARBA" id="ARBA00022475"/>
    </source>
</evidence>
<keyword evidence="14" id="KW-1185">Reference proteome</keyword>
<name>A0A4R3VAQ2_9BURK</name>
<organism evidence="13 14">
    <name type="scientific">Paracandidimonas soli</name>
    <dbReference type="NCBI Taxonomy" id="1917182"/>
    <lineage>
        <taxon>Bacteria</taxon>
        <taxon>Pseudomonadati</taxon>
        <taxon>Pseudomonadota</taxon>
        <taxon>Betaproteobacteria</taxon>
        <taxon>Burkholderiales</taxon>
        <taxon>Alcaligenaceae</taxon>
        <taxon>Paracandidimonas</taxon>
    </lineage>
</organism>
<evidence type="ECO:0000256" key="4">
    <source>
        <dbReference type="ARBA" id="ARBA00022692"/>
    </source>
</evidence>
<keyword evidence="4 12" id="KW-0812">Transmembrane</keyword>
<evidence type="ECO:0000256" key="12">
    <source>
        <dbReference type="HAMAP-Rule" id="MF_00454"/>
    </source>
</evidence>
<evidence type="ECO:0000256" key="6">
    <source>
        <dbReference type="ARBA" id="ARBA00023053"/>
    </source>
</evidence>
<dbReference type="PANTHER" id="PTHR28259">
    <property type="entry name" value="FLUORIDE EXPORT PROTEIN 1-RELATED"/>
    <property type="match status" value="1"/>
</dbReference>
<keyword evidence="9 12" id="KW-0407">Ion channel</keyword>
<evidence type="ECO:0000256" key="11">
    <source>
        <dbReference type="ARBA" id="ARBA00035585"/>
    </source>
</evidence>
<evidence type="ECO:0000256" key="10">
    <source>
        <dbReference type="ARBA" id="ARBA00035120"/>
    </source>
</evidence>
<comment type="caution">
    <text evidence="13">The sequence shown here is derived from an EMBL/GenBank/DDBJ whole genome shotgun (WGS) entry which is preliminary data.</text>
</comment>
<dbReference type="PANTHER" id="PTHR28259:SF1">
    <property type="entry name" value="FLUORIDE EXPORT PROTEIN 1-RELATED"/>
    <property type="match status" value="1"/>
</dbReference>
<evidence type="ECO:0000313" key="14">
    <source>
        <dbReference type="Proteomes" id="UP000294692"/>
    </source>
</evidence>
<dbReference type="InterPro" id="IPR003691">
    <property type="entry name" value="FluC"/>
</dbReference>
<comment type="activity regulation">
    <text evidence="12">Na(+) is not transported, but it plays an essential structural role and its presence is essential for fluoride channel function.</text>
</comment>
<sequence length="129" mass="13720">MRMDYLIVFLGGGVGSTCRYGVNMLSARWFGTGFPVGTLSINLFAALLMGMVVEFAFTKGNLSPHLKLLLTTGLLGGFSTFSAFALEIVELFQRGQTMAAVGYAIVSVIVGAAAVVLGMWLVRQAISVF</sequence>
<evidence type="ECO:0000256" key="5">
    <source>
        <dbReference type="ARBA" id="ARBA00022989"/>
    </source>
</evidence>
<dbReference type="EMBL" id="SMBX01000003">
    <property type="protein sequence ID" value="TCV00579.1"/>
    <property type="molecule type" value="Genomic_DNA"/>
</dbReference>
<dbReference type="GO" id="GO:0005886">
    <property type="term" value="C:plasma membrane"/>
    <property type="evidence" value="ECO:0007669"/>
    <property type="project" value="UniProtKB-SubCell"/>
</dbReference>
<dbReference type="HAMAP" id="MF_00454">
    <property type="entry name" value="FluC"/>
    <property type="match status" value="1"/>
</dbReference>
<evidence type="ECO:0000256" key="1">
    <source>
        <dbReference type="ARBA" id="ARBA00004651"/>
    </source>
</evidence>
<comment type="function">
    <text evidence="12">Fluoride-specific ion channel. Important for reducing fluoride concentration in the cell, thus reducing its toxicity.</text>
</comment>
<reference evidence="13 14" key="1">
    <citation type="submission" date="2019-03" db="EMBL/GenBank/DDBJ databases">
        <title>Genomic Encyclopedia of Type Strains, Phase IV (KMG-IV): sequencing the most valuable type-strain genomes for metagenomic binning, comparative biology and taxonomic classification.</title>
        <authorList>
            <person name="Goeker M."/>
        </authorList>
    </citation>
    <scope>NUCLEOTIDE SEQUENCE [LARGE SCALE GENOMIC DNA]</scope>
    <source>
        <strain evidence="13 14">DSM 100048</strain>
    </source>
</reference>
<feature type="transmembrane region" description="Helical" evidence="12">
    <location>
        <begin position="29"/>
        <end position="56"/>
    </location>
</feature>
<dbReference type="GO" id="GO:0062054">
    <property type="term" value="F:fluoride channel activity"/>
    <property type="evidence" value="ECO:0007669"/>
    <property type="project" value="UniProtKB-UniRule"/>
</dbReference>
<comment type="catalytic activity">
    <reaction evidence="11">
        <text>fluoride(in) = fluoride(out)</text>
        <dbReference type="Rhea" id="RHEA:76159"/>
        <dbReference type="ChEBI" id="CHEBI:17051"/>
    </reaction>
    <physiologicalReaction direction="left-to-right" evidence="11">
        <dbReference type="Rhea" id="RHEA:76160"/>
    </physiologicalReaction>
</comment>
<dbReference type="Proteomes" id="UP000294692">
    <property type="component" value="Unassembled WGS sequence"/>
</dbReference>
<keyword evidence="5 12" id="KW-1133">Transmembrane helix</keyword>
<dbReference type="GO" id="GO:0046872">
    <property type="term" value="F:metal ion binding"/>
    <property type="evidence" value="ECO:0007669"/>
    <property type="project" value="UniProtKB-KW"/>
</dbReference>
<dbReference type="Pfam" id="PF02537">
    <property type="entry name" value="CRCB"/>
    <property type="match status" value="1"/>
</dbReference>
<evidence type="ECO:0000256" key="9">
    <source>
        <dbReference type="ARBA" id="ARBA00023303"/>
    </source>
</evidence>
<proteinExistence type="inferred from homology"/>
<feature type="transmembrane region" description="Helical" evidence="12">
    <location>
        <begin position="68"/>
        <end position="89"/>
    </location>
</feature>
<keyword evidence="12" id="KW-0479">Metal-binding</keyword>
<protein>
    <recommendedName>
        <fullName evidence="12">Fluoride-specific ion channel FluC</fullName>
    </recommendedName>
</protein>
<gene>
    <name evidence="12" type="primary">fluC</name>
    <name evidence="12" type="synonym">crcB</name>
    <name evidence="13" type="ORF">EV686_103160</name>
</gene>
<keyword evidence="3" id="KW-0997">Cell inner membrane</keyword>
<dbReference type="NCBIfam" id="TIGR00494">
    <property type="entry name" value="crcB"/>
    <property type="match status" value="1"/>
</dbReference>
<feature type="binding site" evidence="12">
    <location>
        <position position="79"/>
    </location>
    <ligand>
        <name>Na(+)</name>
        <dbReference type="ChEBI" id="CHEBI:29101"/>
        <note>structural</note>
    </ligand>
</feature>
<evidence type="ECO:0000256" key="3">
    <source>
        <dbReference type="ARBA" id="ARBA00022519"/>
    </source>
</evidence>
<keyword evidence="2 12" id="KW-1003">Cell membrane</keyword>
<evidence type="ECO:0000313" key="13">
    <source>
        <dbReference type="EMBL" id="TCV00579.1"/>
    </source>
</evidence>